<proteinExistence type="predicted"/>
<evidence type="ECO:0000256" key="1">
    <source>
        <dbReference type="SAM" id="MobiDB-lite"/>
    </source>
</evidence>
<accession>A0A6J6XL80</accession>
<dbReference type="EMBL" id="CAFAAK010000058">
    <property type="protein sequence ID" value="CAB4797259.1"/>
    <property type="molecule type" value="Genomic_DNA"/>
</dbReference>
<name>A0A6J6XL80_9ZZZZ</name>
<evidence type="ECO:0000313" key="2">
    <source>
        <dbReference type="EMBL" id="CAB4797259.1"/>
    </source>
</evidence>
<feature type="compositionally biased region" description="Basic and acidic residues" evidence="1">
    <location>
        <begin position="28"/>
        <end position="40"/>
    </location>
</feature>
<feature type="region of interest" description="Disordered" evidence="1">
    <location>
        <begin position="21"/>
        <end position="40"/>
    </location>
</feature>
<dbReference type="Pfam" id="PF21196">
    <property type="entry name" value="PcrA_UvrD_tudor"/>
    <property type="match status" value="1"/>
</dbReference>
<organism evidence="2">
    <name type="scientific">freshwater metagenome</name>
    <dbReference type="NCBI Taxonomy" id="449393"/>
    <lineage>
        <taxon>unclassified sequences</taxon>
        <taxon>metagenomes</taxon>
        <taxon>ecological metagenomes</taxon>
    </lineage>
</organism>
<reference evidence="2" key="1">
    <citation type="submission" date="2020-05" db="EMBL/GenBank/DDBJ databases">
        <authorList>
            <person name="Chiriac C."/>
            <person name="Salcher M."/>
            <person name="Ghai R."/>
            <person name="Kavagutti S V."/>
        </authorList>
    </citation>
    <scope>NUCLEOTIDE SEQUENCE</scope>
</reference>
<dbReference type="AlphaFoldDB" id="A0A6J6XL80"/>
<gene>
    <name evidence="2" type="ORF">UFOPK3024_00385</name>
</gene>
<sequence length="109" mass="12175">MPSRFLAEIPDSLVDWRESGRRSLSPSFEKRSWDAPSKPRTEWTGAITREVRDTSGLELVIGDRIRHDDFGEGQVVAVTGDGAKRIAEVQFDEVGKKKLLIKIAPIAKV</sequence>
<protein>
    <submittedName>
        <fullName evidence="2">Unannotated protein</fullName>
    </submittedName>
</protein>